<feature type="region of interest" description="Disordered" evidence="13">
    <location>
        <begin position="1"/>
        <end position="23"/>
    </location>
</feature>
<dbReference type="GO" id="GO:0000165">
    <property type="term" value="P:MAPK cascade"/>
    <property type="evidence" value="ECO:0000318"/>
    <property type="project" value="GO_Central"/>
</dbReference>
<accession>F4P6X1</accession>
<evidence type="ECO:0000256" key="11">
    <source>
        <dbReference type="PROSITE-ProRule" id="PRU10141"/>
    </source>
</evidence>
<dbReference type="InterPro" id="IPR011009">
    <property type="entry name" value="Kinase-like_dom_sf"/>
</dbReference>
<evidence type="ECO:0000256" key="5">
    <source>
        <dbReference type="ARBA" id="ARBA00022840"/>
    </source>
</evidence>
<evidence type="ECO:0000256" key="13">
    <source>
        <dbReference type="SAM" id="MobiDB-lite"/>
    </source>
</evidence>
<dbReference type="RefSeq" id="XP_006680363.1">
    <property type="nucleotide sequence ID" value="XM_006680300.1"/>
</dbReference>
<dbReference type="PANTHER" id="PTHR48013:SF9">
    <property type="entry name" value="DUAL SPECIFICITY MITOGEN-ACTIVATED PROTEIN KINASE KINASE 5"/>
    <property type="match status" value="1"/>
</dbReference>
<dbReference type="InParanoid" id="F4P6X1"/>
<keyword evidence="4" id="KW-0418">Kinase</keyword>
<dbReference type="GO" id="GO:0004708">
    <property type="term" value="F:MAP kinase kinase activity"/>
    <property type="evidence" value="ECO:0000318"/>
    <property type="project" value="GO_Central"/>
</dbReference>
<dbReference type="GO" id="GO:0004674">
    <property type="term" value="F:protein serine/threonine kinase activity"/>
    <property type="evidence" value="ECO:0007669"/>
    <property type="project" value="UniProtKB-KW"/>
</dbReference>
<dbReference type="GO" id="GO:0005524">
    <property type="term" value="F:ATP binding"/>
    <property type="evidence" value="ECO:0007669"/>
    <property type="project" value="UniProtKB-UniRule"/>
</dbReference>
<evidence type="ECO:0000256" key="4">
    <source>
        <dbReference type="ARBA" id="ARBA00022777"/>
    </source>
</evidence>
<evidence type="ECO:0000313" key="15">
    <source>
        <dbReference type="EMBL" id="EGF78919.1"/>
    </source>
</evidence>
<dbReference type="InterPro" id="IPR017441">
    <property type="entry name" value="Protein_kinase_ATP_BS"/>
</dbReference>
<keyword evidence="1 12" id="KW-0723">Serine/threonine-protein kinase</keyword>
<dbReference type="PROSITE" id="PS00107">
    <property type="entry name" value="PROTEIN_KINASE_ATP"/>
    <property type="match status" value="1"/>
</dbReference>
<name>F4P6X1_BATDJ</name>
<keyword evidence="5 11" id="KW-0067">ATP-binding</keyword>
<keyword evidence="16" id="KW-1185">Reference proteome</keyword>
<dbReference type="GeneID" id="18239010"/>
<comment type="catalytic activity">
    <reaction evidence="10">
        <text>L-tyrosyl-[protein] + ATP = O-phospho-L-tyrosyl-[protein] + ADP + H(+)</text>
        <dbReference type="Rhea" id="RHEA:10596"/>
        <dbReference type="Rhea" id="RHEA-COMP:10136"/>
        <dbReference type="Rhea" id="RHEA-COMP:20101"/>
        <dbReference type="ChEBI" id="CHEBI:15378"/>
        <dbReference type="ChEBI" id="CHEBI:30616"/>
        <dbReference type="ChEBI" id="CHEBI:46858"/>
        <dbReference type="ChEBI" id="CHEBI:61978"/>
        <dbReference type="ChEBI" id="CHEBI:456216"/>
        <dbReference type="EC" id="2.7.12.2"/>
    </reaction>
</comment>
<dbReference type="HOGENOM" id="CLU_000288_63_23_1"/>
<reference evidence="15 16" key="1">
    <citation type="submission" date="2009-12" db="EMBL/GenBank/DDBJ databases">
        <title>The draft genome of Batrachochytrium dendrobatidis.</title>
        <authorList>
            <consortium name="US DOE Joint Genome Institute (JGI-PGF)"/>
            <person name="Kuo A."/>
            <person name="Salamov A."/>
            <person name="Schmutz J."/>
            <person name="Lucas S."/>
            <person name="Pitluck S."/>
            <person name="Rosenblum E."/>
            <person name="Stajich J."/>
            <person name="Eisen M."/>
            <person name="Grigoriev I.V."/>
        </authorList>
    </citation>
    <scope>NUCLEOTIDE SEQUENCE [LARGE SCALE GENOMIC DNA]</scope>
    <source>
        <strain evidence="16">JAM81 / FGSC 10211</strain>
    </source>
</reference>
<evidence type="ECO:0000256" key="1">
    <source>
        <dbReference type="ARBA" id="ARBA00022527"/>
    </source>
</evidence>
<dbReference type="AlphaFoldDB" id="F4P6X1"/>
<evidence type="ECO:0000256" key="3">
    <source>
        <dbReference type="ARBA" id="ARBA00022741"/>
    </source>
</evidence>
<dbReference type="Gene3D" id="1.10.510.10">
    <property type="entry name" value="Transferase(Phosphotransferase) domain 1"/>
    <property type="match status" value="1"/>
</dbReference>
<dbReference type="PANTHER" id="PTHR48013">
    <property type="entry name" value="DUAL SPECIFICITY MITOGEN-ACTIVATED PROTEIN KINASE KINASE 5-RELATED"/>
    <property type="match status" value="1"/>
</dbReference>
<keyword evidence="2" id="KW-0808">Transferase</keyword>
<dbReference type="SUPFAM" id="SSF56112">
    <property type="entry name" value="Protein kinase-like (PK-like)"/>
    <property type="match status" value="1"/>
</dbReference>
<evidence type="ECO:0000259" key="14">
    <source>
        <dbReference type="PROSITE" id="PS50011"/>
    </source>
</evidence>
<comment type="similarity">
    <text evidence="6">Belongs to the protein kinase superfamily. STE Ser/Thr protein kinase family. MAP kinase kinase subfamily.</text>
</comment>
<feature type="domain" description="Protein kinase" evidence="14">
    <location>
        <begin position="70"/>
        <end position="331"/>
    </location>
</feature>
<dbReference type="FunFam" id="3.30.200.20:FF:000040">
    <property type="entry name" value="Dual specificity mitogen-activated protein kinase kinase"/>
    <property type="match status" value="1"/>
</dbReference>
<dbReference type="EC" id="2.7.12.2" evidence="7"/>
<sequence>MQQLQQPAFTASPLTGRKRLGPAPPIDLFKKTNSIGSLIDVSLQTPEVPRRINVDSISKDSKIKFCAEDLVTDIVLGSGSGGVVSKVKHIPTGMLMARKVIKMSVFEQCGQDKLEKQILRELRILRLCRSPRVVTFYGAFLDQGDINIMMEYMDMGTLERVYRKTGVLSEPIIAQVTLRILEGLIYLYENHKIVHRDIKPSNILVNSNGDIKIADFGVSKELSNGTQAATFTGTQGYLAPERVREGTSCTPSSDVWSLGLTVMELALGRFPIPAEALPSIFDLLQYIEQEPSPTLPVGGFSPELCEFTSLCLIKDPRQRPHPKQLLETAFLKQAAMADPNTLSCWTQSLADLLKQ</sequence>
<dbReference type="Proteomes" id="UP000007241">
    <property type="component" value="Unassembled WGS sequence"/>
</dbReference>
<evidence type="ECO:0000313" key="16">
    <source>
        <dbReference type="Proteomes" id="UP000007241"/>
    </source>
</evidence>
<gene>
    <name evidence="15" type="ORF">BATDEDRAFT_26335</name>
</gene>
<evidence type="ECO:0000256" key="7">
    <source>
        <dbReference type="ARBA" id="ARBA00038999"/>
    </source>
</evidence>
<dbReference type="InterPro" id="IPR000719">
    <property type="entry name" value="Prot_kinase_dom"/>
</dbReference>
<dbReference type="PROSITE" id="PS00108">
    <property type="entry name" value="PROTEIN_KINASE_ST"/>
    <property type="match status" value="1"/>
</dbReference>
<dbReference type="Pfam" id="PF00069">
    <property type="entry name" value="Pkinase"/>
    <property type="match status" value="1"/>
</dbReference>
<evidence type="ECO:0000256" key="12">
    <source>
        <dbReference type="RuleBase" id="RU000304"/>
    </source>
</evidence>
<dbReference type="Gene3D" id="3.30.200.20">
    <property type="entry name" value="Phosphorylase Kinase, domain 1"/>
    <property type="match status" value="1"/>
</dbReference>
<evidence type="ECO:0000256" key="8">
    <source>
        <dbReference type="ARBA" id="ARBA00049014"/>
    </source>
</evidence>
<evidence type="ECO:0000256" key="10">
    <source>
        <dbReference type="ARBA" id="ARBA00051693"/>
    </source>
</evidence>
<feature type="binding site" evidence="11">
    <location>
        <position position="99"/>
    </location>
    <ligand>
        <name>ATP</name>
        <dbReference type="ChEBI" id="CHEBI:30616"/>
    </ligand>
</feature>
<dbReference type="PROSITE" id="PS50011">
    <property type="entry name" value="PROTEIN_KINASE_DOM"/>
    <property type="match status" value="1"/>
</dbReference>
<evidence type="ECO:0000256" key="2">
    <source>
        <dbReference type="ARBA" id="ARBA00022679"/>
    </source>
</evidence>
<organism evidence="15 16">
    <name type="scientific">Batrachochytrium dendrobatidis (strain JAM81 / FGSC 10211)</name>
    <name type="common">Frog chytrid fungus</name>
    <dbReference type="NCBI Taxonomy" id="684364"/>
    <lineage>
        <taxon>Eukaryota</taxon>
        <taxon>Fungi</taxon>
        <taxon>Fungi incertae sedis</taxon>
        <taxon>Chytridiomycota</taxon>
        <taxon>Chytridiomycota incertae sedis</taxon>
        <taxon>Chytridiomycetes</taxon>
        <taxon>Rhizophydiales</taxon>
        <taxon>Rhizophydiales incertae sedis</taxon>
        <taxon>Batrachochytrium</taxon>
    </lineage>
</organism>
<dbReference type="OMA" id="IVRCHAI"/>
<keyword evidence="3 11" id="KW-0547">Nucleotide-binding</keyword>
<proteinExistence type="inferred from homology"/>
<dbReference type="OrthoDB" id="10252354at2759"/>
<feature type="compositionally biased region" description="Polar residues" evidence="13">
    <location>
        <begin position="1"/>
        <end position="13"/>
    </location>
</feature>
<comment type="catalytic activity">
    <reaction evidence="8">
        <text>L-seryl-[protein] + ATP = O-phospho-L-seryl-[protein] + ADP + H(+)</text>
        <dbReference type="Rhea" id="RHEA:17989"/>
        <dbReference type="Rhea" id="RHEA-COMP:9863"/>
        <dbReference type="Rhea" id="RHEA-COMP:11604"/>
        <dbReference type="ChEBI" id="CHEBI:15378"/>
        <dbReference type="ChEBI" id="CHEBI:29999"/>
        <dbReference type="ChEBI" id="CHEBI:30616"/>
        <dbReference type="ChEBI" id="CHEBI:83421"/>
        <dbReference type="ChEBI" id="CHEBI:456216"/>
        <dbReference type="EC" id="2.7.12.2"/>
    </reaction>
</comment>
<dbReference type="InterPro" id="IPR008271">
    <property type="entry name" value="Ser/Thr_kinase_AS"/>
</dbReference>
<dbReference type="SMART" id="SM00220">
    <property type="entry name" value="S_TKc"/>
    <property type="match status" value="1"/>
</dbReference>
<comment type="catalytic activity">
    <reaction evidence="9">
        <text>L-threonyl-[protein] + ATP = O-phospho-L-threonyl-[protein] + ADP + H(+)</text>
        <dbReference type="Rhea" id="RHEA:46608"/>
        <dbReference type="Rhea" id="RHEA-COMP:11060"/>
        <dbReference type="Rhea" id="RHEA-COMP:11605"/>
        <dbReference type="ChEBI" id="CHEBI:15378"/>
        <dbReference type="ChEBI" id="CHEBI:30013"/>
        <dbReference type="ChEBI" id="CHEBI:30616"/>
        <dbReference type="ChEBI" id="CHEBI:61977"/>
        <dbReference type="ChEBI" id="CHEBI:456216"/>
        <dbReference type="EC" id="2.7.12.2"/>
    </reaction>
</comment>
<evidence type="ECO:0000256" key="6">
    <source>
        <dbReference type="ARBA" id="ARBA00038035"/>
    </source>
</evidence>
<dbReference type="STRING" id="684364.F4P6X1"/>
<evidence type="ECO:0000256" key="9">
    <source>
        <dbReference type="ARBA" id="ARBA00049299"/>
    </source>
</evidence>
<protein>
    <recommendedName>
        <fullName evidence="7">mitogen-activated protein kinase kinase</fullName>
        <ecNumber evidence="7">2.7.12.2</ecNumber>
    </recommendedName>
</protein>
<dbReference type="EMBL" id="GL882887">
    <property type="protein sequence ID" value="EGF78919.1"/>
    <property type="molecule type" value="Genomic_DNA"/>
</dbReference>